<keyword evidence="3" id="KW-0285">Flavoprotein</keyword>
<dbReference type="InterPro" id="IPR023753">
    <property type="entry name" value="FAD/NAD-binding_dom"/>
</dbReference>
<dbReference type="PRINTS" id="PR00411">
    <property type="entry name" value="PNDRDTASEI"/>
</dbReference>
<keyword evidence="6" id="KW-0676">Redox-active center</keyword>
<dbReference type="PROSITE" id="PS50206">
    <property type="entry name" value="RHODANESE_3"/>
    <property type="match status" value="1"/>
</dbReference>
<evidence type="ECO:0000256" key="1">
    <source>
        <dbReference type="ARBA" id="ARBA00001974"/>
    </source>
</evidence>
<dbReference type="GO" id="GO:0016491">
    <property type="term" value="F:oxidoreductase activity"/>
    <property type="evidence" value="ECO:0007669"/>
    <property type="project" value="UniProtKB-KW"/>
</dbReference>
<dbReference type="SMART" id="SM00450">
    <property type="entry name" value="RHOD"/>
    <property type="match status" value="1"/>
</dbReference>
<dbReference type="PANTHER" id="PTHR43429">
    <property type="entry name" value="PYRIDINE NUCLEOTIDE-DISULFIDE OXIDOREDUCTASE DOMAIN-CONTAINING"/>
    <property type="match status" value="1"/>
</dbReference>
<comment type="similarity">
    <text evidence="2">Belongs to the class-III pyridine nucleotide-disulfide oxidoreductase family.</text>
</comment>
<dbReference type="InterPro" id="IPR004099">
    <property type="entry name" value="Pyr_nucl-diS_OxRdtase_dimer"/>
</dbReference>
<dbReference type="InterPro" id="IPR050260">
    <property type="entry name" value="FAD-bd_OxRdtase"/>
</dbReference>
<gene>
    <name evidence="8" type="ORF">U14_05967</name>
</gene>
<comment type="cofactor">
    <cofactor evidence="1">
        <name>FAD</name>
        <dbReference type="ChEBI" id="CHEBI:57692"/>
    </cofactor>
</comment>
<name>A0A081BTE8_9BACT</name>
<evidence type="ECO:0000313" key="8">
    <source>
        <dbReference type="EMBL" id="GAK54679.1"/>
    </source>
</evidence>
<dbReference type="InterPro" id="IPR001763">
    <property type="entry name" value="Rhodanese-like_dom"/>
</dbReference>
<dbReference type="SUPFAM" id="SSF64307">
    <property type="entry name" value="SirA-like"/>
    <property type="match status" value="1"/>
</dbReference>
<keyword evidence="4" id="KW-0274">FAD</keyword>
<dbReference type="Pfam" id="PF07992">
    <property type="entry name" value="Pyr_redox_2"/>
    <property type="match status" value="1"/>
</dbReference>
<dbReference type="Pfam" id="PF01206">
    <property type="entry name" value="TusA"/>
    <property type="match status" value="1"/>
</dbReference>
<evidence type="ECO:0000256" key="2">
    <source>
        <dbReference type="ARBA" id="ARBA00009130"/>
    </source>
</evidence>
<dbReference type="InterPro" id="IPR001455">
    <property type="entry name" value="TusA-like"/>
</dbReference>
<accession>A0A081BTE8</accession>
<dbReference type="SUPFAM" id="SSF52821">
    <property type="entry name" value="Rhodanese/Cell cycle control phosphatase"/>
    <property type="match status" value="1"/>
</dbReference>
<dbReference type="PROSITE" id="PS01148">
    <property type="entry name" value="UPF0033"/>
    <property type="match status" value="1"/>
</dbReference>
<dbReference type="InterPro" id="IPR036868">
    <property type="entry name" value="TusA-like_sf"/>
</dbReference>
<dbReference type="InterPro" id="IPR016156">
    <property type="entry name" value="FAD/NAD-linked_Rdtase_dimer_sf"/>
</dbReference>
<dbReference type="Pfam" id="PF13686">
    <property type="entry name" value="DrsE_2"/>
    <property type="match status" value="1"/>
</dbReference>
<dbReference type="InterPro" id="IPR027396">
    <property type="entry name" value="DsrEFH-like"/>
</dbReference>
<keyword evidence="5" id="KW-0560">Oxidoreductase</keyword>
<dbReference type="STRING" id="1499966.U14_05967"/>
<evidence type="ECO:0000313" key="9">
    <source>
        <dbReference type="Proteomes" id="UP000030700"/>
    </source>
</evidence>
<dbReference type="Pfam" id="PF00581">
    <property type="entry name" value="Rhodanese"/>
    <property type="match status" value="1"/>
</dbReference>
<evidence type="ECO:0000256" key="5">
    <source>
        <dbReference type="ARBA" id="ARBA00023002"/>
    </source>
</evidence>
<dbReference type="SUPFAM" id="SSF55424">
    <property type="entry name" value="FAD/NAD-linked reductases, dimerisation (C-terminal) domain"/>
    <property type="match status" value="1"/>
</dbReference>
<proteinExistence type="inferred from homology"/>
<dbReference type="InterPro" id="IPR032836">
    <property type="entry name" value="DsrE2-like"/>
</dbReference>
<organism evidence="8 9">
    <name type="scientific">Candidatus Moduliflexus flocculans</name>
    <dbReference type="NCBI Taxonomy" id="1499966"/>
    <lineage>
        <taxon>Bacteria</taxon>
        <taxon>Candidatus Moduliflexota</taxon>
        <taxon>Candidatus Moduliflexia</taxon>
        <taxon>Candidatus Moduliflexales</taxon>
        <taxon>Candidatus Moduliflexaceae</taxon>
    </lineage>
</organism>
<dbReference type="CDD" id="cd01524">
    <property type="entry name" value="RHOD_Pyr_redox"/>
    <property type="match status" value="1"/>
</dbReference>
<dbReference type="Proteomes" id="UP000030700">
    <property type="component" value="Unassembled WGS sequence"/>
</dbReference>
<dbReference type="HOGENOM" id="CLU_003291_3_1_0"/>
<evidence type="ECO:0000256" key="6">
    <source>
        <dbReference type="ARBA" id="ARBA00023284"/>
    </source>
</evidence>
<dbReference type="SUPFAM" id="SSF75169">
    <property type="entry name" value="DsrEFH-like"/>
    <property type="match status" value="1"/>
</dbReference>
<evidence type="ECO:0000256" key="3">
    <source>
        <dbReference type="ARBA" id="ARBA00022630"/>
    </source>
</evidence>
<dbReference type="Gene3D" id="3.30.110.40">
    <property type="entry name" value="TusA-like domain"/>
    <property type="match status" value="1"/>
</dbReference>
<dbReference type="Gene3D" id="3.50.50.60">
    <property type="entry name" value="FAD/NAD(P)-binding domain"/>
    <property type="match status" value="2"/>
</dbReference>
<dbReference type="SUPFAM" id="SSF51905">
    <property type="entry name" value="FAD/NAD(P)-binding domain"/>
    <property type="match status" value="1"/>
</dbReference>
<feature type="domain" description="Rhodanese" evidence="7">
    <location>
        <begin position="464"/>
        <end position="544"/>
    </location>
</feature>
<dbReference type="EMBL" id="DF820462">
    <property type="protein sequence ID" value="GAK54679.1"/>
    <property type="molecule type" value="Genomic_DNA"/>
</dbReference>
<reference evidence="8 9" key="1">
    <citation type="journal article" date="2015" name="PeerJ">
        <title>First genomic representation of candidate bacterial phylum KSB3 points to enhanced environmental sensing as a trigger of wastewater bulking.</title>
        <authorList>
            <person name="Sekiguchi Y."/>
            <person name="Ohashi A."/>
            <person name="Parks D.H."/>
            <person name="Yamauchi T."/>
            <person name="Tyson G.W."/>
            <person name="Hugenholtz P."/>
        </authorList>
    </citation>
    <scope>NUCLEOTIDE SEQUENCE [LARGE SCALE GENOMIC DNA]</scope>
</reference>
<keyword evidence="9" id="KW-1185">Reference proteome</keyword>
<evidence type="ECO:0000256" key="4">
    <source>
        <dbReference type="ARBA" id="ARBA00022827"/>
    </source>
</evidence>
<evidence type="ECO:0000259" key="7">
    <source>
        <dbReference type="PROSITE" id="PS50206"/>
    </source>
</evidence>
<dbReference type="Pfam" id="PF02852">
    <property type="entry name" value="Pyr_redox_dim"/>
    <property type="match status" value="1"/>
</dbReference>
<sequence length="814" mass="88906">MSKKIIVVGGVAGGASFAARMRRLDEQAQIVIYEKGNYISFANCGMPYHIGQEITERDKLLIQTPERFKARFNVDVRVQSEVTAVDPAQKTVTVMSHGVAETNQYDYLVLSPGSQPIRPPIPGIDDQRICSLRTIDDMDRIKRMVDAGNLKKTVVIGGGFIGIEMAENLRRRNCQVTVVEMADQIFIPADKEMAALIHEHVALNGVHVHLSDGVTAFESKGNLLEVVLKSGTRIEAELVILSIGVKTDTAFLKNSGIALSERGAIQVNEKMQTNFENVFAVGDAIEVVDFVTGRKVSIPLAGPANRQGRIAADVIAGLNSTYKNTQGTSICRVFDLAIAVTGCNEKQAKANGIPYIKSYTHGTSHATYFPHAFPLSLKILFSPDNGQLLGAQVVGRDGVDKRIDVLATAIRHKLTVFDLTELELAYAPPYGSAKDPVNMAGFVAENILNKQVDVWYAEETPHLDLSRVVLLDVRTKAEVEQGTIPDAINIPVDDLRTRSAELPRDKTLYVFCQVGLRGYVASRILMQQGFTVKNLSGGYKTYQSFFGQIPAVVFDTQADESSCSAPSGEPAQKPIKIDACGLQCPGPIMKLKTAIDAAQDGQLLEITATEPGFAADIPAWCHRTGHDLVSFSHEKGMFTAVIRKMTPVTEDSMLAPVSSNKKTMVVFSGDFGRAMASFIIANGAATMGNEVTMFFTFWGLNLLRKNQPVAVEKPFIEKLFGWMMPSGAANAKLCKMNFLGLGTFMMKHIMKQKNVYPLEKLLEEAQKNGVKLIACTMTMDMLGITKEELIDGVELGGVATYLERADNAGYNLFI</sequence>
<dbReference type="AlphaFoldDB" id="A0A081BTE8"/>
<dbReference type="PRINTS" id="PR00368">
    <property type="entry name" value="FADPNR"/>
</dbReference>
<dbReference type="InterPro" id="IPR036188">
    <property type="entry name" value="FAD/NAD-bd_sf"/>
</dbReference>
<dbReference type="InterPro" id="IPR036873">
    <property type="entry name" value="Rhodanese-like_dom_sf"/>
</dbReference>
<dbReference type="Gene3D" id="3.40.1260.10">
    <property type="entry name" value="DsrEFH-like"/>
    <property type="match status" value="1"/>
</dbReference>
<dbReference type="PANTHER" id="PTHR43429:SF1">
    <property type="entry name" value="NAD(P)H SULFUR OXIDOREDUCTASE (COA-DEPENDENT)"/>
    <property type="match status" value="1"/>
</dbReference>
<protein>
    <submittedName>
        <fullName evidence="8">Multidomain redox protein, NAD/FAD-dependent oxidoreductase</fullName>
    </submittedName>
</protein>
<dbReference type="Gene3D" id="3.40.250.10">
    <property type="entry name" value="Rhodanese-like domain"/>
    <property type="match status" value="1"/>
</dbReference>